<dbReference type="AlphaFoldDB" id="A0A364Y0D6"/>
<proteinExistence type="predicted"/>
<dbReference type="Pfam" id="PF13715">
    <property type="entry name" value="CarbopepD_reg_2"/>
    <property type="match status" value="1"/>
</dbReference>
<comment type="caution">
    <text evidence="1">The sequence shown here is derived from an EMBL/GenBank/DDBJ whole genome shotgun (WGS) entry which is preliminary data.</text>
</comment>
<dbReference type="SUPFAM" id="SSF49464">
    <property type="entry name" value="Carboxypeptidase regulatory domain-like"/>
    <property type="match status" value="1"/>
</dbReference>
<evidence type="ECO:0000313" key="1">
    <source>
        <dbReference type="EMBL" id="RAW00129.1"/>
    </source>
</evidence>
<dbReference type="OrthoDB" id="1489599at2"/>
<dbReference type="Proteomes" id="UP000251889">
    <property type="component" value="Unassembled WGS sequence"/>
</dbReference>
<dbReference type="InterPro" id="IPR008969">
    <property type="entry name" value="CarboxyPept-like_regulatory"/>
</dbReference>
<dbReference type="RefSeq" id="WP_112747967.1">
    <property type="nucleotide sequence ID" value="NZ_QMFY01000008.1"/>
</dbReference>
<name>A0A364Y0D6_9BACT</name>
<organism evidence="1 2">
    <name type="scientific">Pseudochryseolinea flava</name>
    <dbReference type="NCBI Taxonomy" id="2059302"/>
    <lineage>
        <taxon>Bacteria</taxon>
        <taxon>Pseudomonadati</taxon>
        <taxon>Bacteroidota</taxon>
        <taxon>Cytophagia</taxon>
        <taxon>Cytophagales</taxon>
        <taxon>Fulvivirgaceae</taxon>
        <taxon>Pseudochryseolinea</taxon>
    </lineage>
</organism>
<evidence type="ECO:0000313" key="2">
    <source>
        <dbReference type="Proteomes" id="UP000251889"/>
    </source>
</evidence>
<keyword evidence="2" id="KW-1185">Reference proteome</keyword>
<protein>
    <recommendedName>
        <fullName evidence="3">Carboxypeptidase-like regulatory domain-containing protein</fullName>
    </recommendedName>
</protein>
<sequence length="403" mass="47357">MNYFFLSLMLFGGGIYGQQKTTIHGRVVDQYSGTALPYASIMLLHHPQGTVCNLEGAFQLHLTNYHEGDTLQVSMIGYDAFKIVLKKIKQNEALTVRLKQATQYLETVVVEDTITAEEILRRAFKRYKMNYPTKPYTTEGFYREIQRSDDRYVSLVESAMTVFYKGDGKQGKVRLDQLRRTKKFTHPSNAFWDNQNLFLHLFQQDFVINGPKKVKRNPTKRLPDTYLNGDKVYVIQWTNRIKLIPERVYIKADDYAVIRLEEDYDAQRDGEINWPVPFNPLLRGHPLRKTLTTLYEQFEGKYYLKSQHIVIVINYINKISGERFQQFEINHHYVVTKLNLQPDLTSFTSFAPMQMEQSLESVPFRYDAAFWKSYTIIDDTPLEERIKKDLEQDESLEKQFGKQ</sequence>
<evidence type="ECO:0008006" key="3">
    <source>
        <dbReference type="Google" id="ProtNLM"/>
    </source>
</evidence>
<gene>
    <name evidence="1" type="ORF">DQQ10_16405</name>
</gene>
<dbReference type="EMBL" id="QMFY01000008">
    <property type="protein sequence ID" value="RAW00129.1"/>
    <property type="molecule type" value="Genomic_DNA"/>
</dbReference>
<accession>A0A364Y0D6</accession>
<reference evidence="1 2" key="1">
    <citation type="submission" date="2018-06" db="EMBL/GenBank/DDBJ databases">
        <title>Chryseolinea flavus sp. nov., a member of the phylum Bacteroidetes isolated from soil.</title>
        <authorList>
            <person name="Li Y."/>
            <person name="Wang J."/>
        </authorList>
    </citation>
    <scope>NUCLEOTIDE SEQUENCE [LARGE SCALE GENOMIC DNA]</scope>
    <source>
        <strain evidence="1 2">SDU1-6</strain>
    </source>
</reference>